<reference evidence="2" key="1">
    <citation type="submission" date="2020-02" db="EMBL/GenBank/DDBJ databases">
        <authorList>
            <person name="Meier V. D."/>
        </authorList>
    </citation>
    <scope>NUCLEOTIDE SEQUENCE</scope>
    <source>
        <strain evidence="2">AVDCRST_MAG82</strain>
    </source>
</reference>
<proteinExistence type="predicted"/>
<dbReference type="EMBL" id="CADCVA010000043">
    <property type="protein sequence ID" value="CAA9403029.1"/>
    <property type="molecule type" value="Genomic_DNA"/>
</dbReference>
<dbReference type="AlphaFoldDB" id="A0A6J4P0L3"/>
<keyword evidence="2" id="KW-0560">Oxidoreductase</keyword>
<feature type="compositionally biased region" description="Low complexity" evidence="1">
    <location>
        <begin position="200"/>
        <end position="214"/>
    </location>
</feature>
<feature type="non-terminal residue" evidence="2">
    <location>
        <position position="1"/>
    </location>
</feature>
<evidence type="ECO:0000256" key="1">
    <source>
        <dbReference type="SAM" id="MobiDB-lite"/>
    </source>
</evidence>
<organism evidence="2">
    <name type="scientific">uncultured Rubrobacteraceae bacterium</name>
    <dbReference type="NCBI Taxonomy" id="349277"/>
    <lineage>
        <taxon>Bacteria</taxon>
        <taxon>Bacillati</taxon>
        <taxon>Actinomycetota</taxon>
        <taxon>Rubrobacteria</taxon>
        <taxon>Rubrobacterales</taxon>
        <taxon>Rubrobacteraceae</taxon>
        <taxon>environmental samples</taxon>
    </lineage>
</organism>
<dbReference type="EC" id="1.2.1.2" evidence="2"/>
<name>A0A6J4P0L3_9ACTN</name>
<accession>A0A6J4P0L3</accession>
<feature type="compositionally biased region" description="Basic residues" evidence="1">
    <location>
        <begin position="256"/>
        <end position="269"/>
    </location>
</feature>
<feature type="region of interest" description="Disordered" evidence="1">
    <location>
        <begin position="43"/>
        <end position="83"/>
    </location>
</feature>
<feature type="compositionally biased region" description="Basic residues" evidence="1">
    <location>
        <begin position="66"/>
        <end position="77"/>
    </location>
</feature>
<feature type="region of interest" description="Disordered" evidence="1">
    <location>
        <begin position="165"/>
        <end position="278"/>
    </location>
</feature>
<sequence>GHGIFDRHDRLHRVQGVRGRVQAVEPAPRRRLRAYRQLLRQHQPALGHDLAPRRVHREPEEAAPDRRRRPRRPRRRRDGATAWRGRARRPWALGFYERRVQALRRGALPAGLPDGLNHPQRVRQRLHPARHLQRLRLLCPGLSLRRHNPGSPRRPRLQVHPLLRPAEGRPRTRLRQGLSDQLHHVRRGRGVEAGGGRAGPGAARQGLQPGLRVGHAGGGGDGRHRGEPLQVHPHGRAGGVQPAQTPLPAAGEGQGRRHRGRGRRHRPRRGSSIGFLGL</sequence>
<protein>
    <submittedName>
        <fullName evidence="2">Formate dehydrogenase O beta subunit</fullName>
        <ecNumber evidence="2">1.2.1.2</ecNumber>
    </submittedName>
</protein>
<gene>
    <name evidence="2" type="ORF">AVDCRST_MAG82-321</name>
</gene>
<dbReference type="GO" id="GO:0016491">
    <property type="term" value="F:oxidoreductase activity"/>
    <property type="evidence" value="ECO:0007669"/>
    <property type="project" value="UniProtKB-KW"/>
</dbReference>
<evidence type="ECO:0000313" key="2">
    <source>
        <dbReference type="EMBL" id="CAA9403029.1"/>
    </source>
</evidence>
<feature type="non-terminal residue" evidence="2">
    <location>
        <position position="278"/>
    </location>
</feature>